<feature type="compositionally biased region" description="Basic and acidic residues" evidence="2">
    <location>
        <begin position="640"/>
        <end position="651"/>
    </location>
</feature>
<dbReference type="KEGG" id="mng:MNEG_10873"/>
<accession>A0A0D2MR75</accession>
<feature type="region of interest" description="Disordered" evidence="2">
    <location>
        <begin position="188"/>
        <end position="220"/>
    </location>
</feature>
<dbReference type="Proteomes" id="UP000054498">
    <property type="component" value="Unassembled WGS sequence"/>
</dbReference>
<dbReference type="GO" id="GO:0030688">
    <property type="term" value="C:preribosome, small subunit precursor"/>
    <property type="evidence" value="ECO:0007669"/>
    <property type="project" value="TreeGrafter"/>
</dbReference>
<evidence type="ECO:0000313" key="4">
    <source>
        <dbReference type="Proteomes" id="UP000054498"/>
    </source>
</evidence>
<protein>
    <submittedName>
        <fullName evidence="3">Puf protein</fullName>
    </submittedName>
</protein>
<dbReference type="InterPro" id="IPR001313">
    <property type="entry name" value="Pumilio_RNA-bd_rpt"/>
</dbReference>
<dbReference type="EMBL" id="KK102714">
    <property type="protein sequence ID" value="KIY97090.1"/>
    <property type="molecule type" value="Genomic_DNA"/>
</dbReference>
<proteinExistence type="predicted"/>
<dbReference type="PANTHER" id="PTHR13102">
    <property type="entry name" value="NUCLEOLAR PROTEIN 9"/>
    <property type="match status" value="1"/>
</dbReference>
<dbReference type="RefSeq" id="XP_013896110.1">
    <property type="nucleotide sequence ID" value="XM_014040656.1"/>
</dbReference>
<dbReference type="STRING" id="145388.A0A0D2MR75"/>
<keyword evidence="1" id="KW-0677">Repeat</keyword>
<feature type="compositionally biased region" description="Basic and acidic residues" evidence="2">
    <location>
        <begin position="1"/>
        <end position="15"/>
    </location>
</feature>
<dbReference type="InterPro" id="IPR040000">
    <property type="entry name" value="NOP9"/>
</dbReference>
<dbReference type="GO" id="GO:0000447">
    <property type="term" value="P:endonucleolytic cleavage in ITS1 to separate SSU-rRNA from 5.8S rRNA and LSU-rRNA from tricistronic rRNA transcript (SSU-rRNA, 5.8S rRNA, LSU-rRNA)"/>
    <property type="evidence" value="ECO:0007669"/>
    <property type="project" value="TreeGrafter"/>
</dbReference>
<dbReference type="GO" id="GO:0000472">
    <property type="term" value="P:endonucleolytic cleavage to generate mature 5'-end of SSU-rRNA from (SSU-rRNA, 5.8S rRNA, LSU-rRNA)"/>
    <property type="evidence" value="ECO:0007669"/>
    <property type="project" value="TreeGrafter"/>
</dbReference>
<organism evidence="3 4">
    <name type="scientific">Monoraphidium neglectum</name>
    <dbReference type="NCBI Taxonomy" id="145388"/>
    <lineage>
        <taxon>Eukaryota</taxon>
        <taxon>Viridiplantae</taxon>
        <taxon>Chlorophyta</taxon>
        <taxon>core chlorophytes</taxon>
        <taxon>Chlorophyceae</taxon>
        <taxon>CS clade</taxon>
        <taxon>Sphaeropleales</taxon>
        <taxon>Selenastraceae</taxon>
        <taxon>Monoraphidium</taxon>
    </lineage>
</organism>
<dbReference type="InterPro" id="IPR016024">
    <property type="entry name" value="ARM-type_fold"/>
</dbReference>
<feature type="compositionally biased region" description="Gly residues" evidence="2">
    <location>
        <begin position="616"/>
        <end position="630"/>
    </location>
</feature>
<dbReference type="GO" id="GO:0030686">
    <property type="term" value="C:90S preribosome"/>
    <property type="evidence" value="ECO:0007669"/>
    <property type="project" value="TreeGrafter"/>
</dbReference>
<dbReference type="GO" id="GO:0000480">
    <property type="term" value="P:endonucleolytic cleavage in 5'-ETS of tricistronic rRNA transcript (SSU-rRNA, 5.8S rRNA, LSU-rRNA)"/>
    <property type="evidence" value="ECO:0007669"/>
    <property type="project" value="TreeGrafter"/>
</dbReference>
<dbReference type="SUPFAM" id="SSF48371">
    <property type="entry name" value="ARM repeat"/>
    <property type="match status" value="2"/>
</dbReference>
<feature type="region of interest" description="Disordered" evidence="2">
    <location>
        <begin position="616"/>
        <end position="773"/>
    </location>
</feature>
<evidence type="ECO:0000313" key="3">
    <source>
        <dbReference type="EMBL" id="KIY97090.1"/>
    </source>
</evidence>
<dbReference type="Pfam" id="PF22493">
    <property type="entry name" value="PUF_NOP9"/>
    <property type="match status" value="1"/>
</dbReference>
<name>A0A0D2MR75_9CHLO</name>
<dbReference type="PANTHER" id="PTHR13102:SF0">
    <property type="entry name" value="NUCLEOLAR PROTEIN 9"/>
    <property type="match status" value="1"/>
</dbReference>
<feature type="region of interest" description="Disordered" evidence="2">
    <location>
        <begin position="1"/>
        <end position="30"/>
    </location>
</feature>
<feature type="compositionally biased region" description="Low complexity" evidence="2">
    <location>
        <begin position="789"/>
        <end position="799"/>
    </location>
</feature>
<feature type="compositionally biased region" description="Gly residues" evidence="2">
    <location>
        <begin position="204"/>
        <end position="216"/>
    </location>
</feature>
<dbReference type="InterPro" id="IPR011989">
    <property type="entry name" value="ARM-like"/>
</dbReference>
<dbReference type="GO" id="GO:0000056">
    <property type="term" value="P:ribosomal small subunit export from nucleus"/>
    <property type="evidence" value="ECO:0007669"/>
    <property type="project" value="TreeGrafter"/>
</dbReference>
<feature type="compositionally biased region" description="Low complexity" evidence="2">
    <location>
        <begin position="731"/>
        <end position="741"/>
    </location>
</feature>
<dbReference type="OrthoDB" id="392571at2759"/>
<feature type="region of interest" description="Disordered" evidence="2">
    <location>
        <begin position="789"/>
        <end position="812"/>
    </location>
</feature>
<dbReference type="GeneID" id="25728079"/>
<evidence type="ECO:0000256" key="2">
    <source>
        <dbReference type="SAM" id="MobiDB-lite"/>
    </source>
</evidence>
<sequence>MADDKAAHEGAEQRQRPKQTYGTVPWEPGKSRVEPETLAYLTEVSEHLATLEDPEERELLLNNVLDELEGKELRIAADAVCSRLLETLLAPAAPRHLISFLGAFTDEDDMYKLAGSAFGSHVAEALLSRLGAAAAAGQLSGDDAAALEGLLDGLAAVVGDQLHDYLMDRHATHVARALLRAAAGRDVVPASKQGKQKQQDRVEGGGGTAKQQGGAGDKAVDPLAEKLSGSHALEHPPPLFPGLVSRLARMLPCYEPSSMAALAKNTYSGPFLQGVLRAVAGDSAAAAAEAAPGCVLASVTESHMSKLLRDDVYSRVLEVVLAVAPPALWSEFHERFLKGRLMPLTSHHAANFVVQAALAGAQGKQQVAVVFEELQGFLGPLLLKRRSGVIAALIAACGRAGACQREAAAALAKALGGLPQWQGREGTSFLAPALMTLDTGAVLAGGDDGGARLSTPGCALLAAILGFPKNASRDFAASVAALTPADAARCAADPAGSRVLEALITGPAGTETKKQLLGKLAGSWGKVALKAPGSFLVERAFGWGDIEAKEAIISSVAAQAQQLQHCYWWPRLSRALGVEAYQRSADEWRKRAASQAATKRAYDQMFGGLDGGEAGGGGGGAAAGSAGTGDGRGKKRRKEQKAEGKKARRALEAQQQQELHQQQQEREEEEEEEQRHEKPSQLKDAGGSRRKGKRKNKQEEEQQPVEELQAAAAAEGDKLPKKERHKRREPAAVGAAGVAGADVLERGAKKREKRREGDTGARNADGGGDAGALRSMDGIMAMLGFGPSAAAAAAPAAPGRKAKKKGSTGGAA</sequence>
<feature type="compositionally biased region" description="Low complexity" evidence="2">
    <location>
        <begin position="705"/>
        <end position="714"/>
    </location>
</feature>
<feature type="compositionally biased region" description="Low complexity" evidence="2">
    <location>
        <begin position="652"/>
        <end position="662"/>
    </location>
</feature>
<gene>
    <name evidence="3" type="ORF">MNEG_10873</name>
</gene>
<dbReference type="AlphaFoldDB" id="A0A0D2MR75"/>
<dbReference type="GO" id="GO:0003723">
    <property type="term" value="F:RNA binding"/>
    <property type="evidence" value="ECO:0007669"/>
    <property type="project" value="InterPro"/>
</dbReference>
<dbReference type="GO" id="GO:0005730">
    <property type="term" value="C:nucleolus"/>
    <property type="evidence" value="ECO:0007669"/>
    <property type="project" value="TreeGrafter"/>
</dbReference>
<keyword evidence="4" id="KW-1185">Reference proteome</keyword>
<dbReference type="Gene3D" id="1.25.10.10">
    <property type="entry name" value="Leucine-rich Repeat Variant"/>
    <property type="match status" value="1"/>
</dbReference>
<evidence type="ECO:0000256" key="1">
    <source>
        <dbReference type="ARBA" id="ARBA00022737"/>
    </source>
</evidence>
<reference evidence="3 4" key="1">
    <citation type="journal article" date="2013" name="BMC Genomics">
        <title>Reconstruction of the lipid metabolism for the microalga Monoraphidium neglectum from its genome sequence reveals characteristics suitable for biofuel production.</title>
        <authorList>
            <person name="Bogen C."/>
            <person name="Al-Dilaimi A."/>
            <person name="Albersmeier A."/>
            <person name="Wichmann J."/>
            <person name="Grundmann M."/>
            <person name="Rupp O."/>
            <person name="Lauersen K.J."/>
            <person name="Blifernez-Klassen O."/>
            <person name="Kalinowski J."/>
            <person name="Goesmann A."/>
            <person name="Mussgnug J.H."/>
            <person name="Kruse O."/>
        </authorList>
    </citation>
    <scope>NUCLEOTIDE SEQUENCE [LARGE SCALE GENOMIC DNA]</scope>
    <source>
        <strain evidence="3 4">SAG 48.87</strain>
    </source>
</reference>